<organism evidence="1 2">
    <name type="scientific">Fusarium mexicanum</name>
    <dbReference type="NCBI Taxonomy" id="751941"/>
    <lineage>
        <taxon>Eukaryota</taxon>
        <taxon>Fungi</taxon>
        <taxon>Dikarya</taxon>
        <taxon>Ascomycota</taxon>
        <taxon>Pezizomycotina</taxon>
        <taxon>Sordariomycetes</taxon>
        <taxon>Hypocreomycetidae</taxon>
        <taxon>Hypocreales</taxon>
        <taxon>Nectriaceae</taxon>
        <taxon>Fusarium</taxon>
        <taxon>Fusarium fujikuroi species complex</taxon>
    </lineage>
</organism>
<proteinExistence type="predicted"/>
<keyword evidence="2" id="KW-1185">Reference proteome</keyword>
<dbReference type="GO" id="GO:0005829">
    <property type="term" value="C:cytosol"/>
    <property type="evidence" value="ECO:0007669"/>
    <property type="project" value="TreeGrafter"/>
</dbReference>
<dbReference type="InterPro" id="IPR005269">
    <property type="entry name" value="LOG"/>
</dbReference>
<reference evidence="1 2" key="1">
    <citation type="submission" date="2020-05" db="EMBL/GenBank/DDBJ databases">
        <title>Identification and distribution of gene clusters putatively required for synthesis of sphingolipid metabolism inhibitors in phylogenetically diverse species of the filamentous fungus Fusarium.</title>
        <authorList>
            <person name="Kim H.-S."/>
            <person name="Busman M."/>
            <person name="Brown D.W."/>
            <person name="Divon H."/>
            <person name="Uhlig S."/>
            <person name="Proctor R.H."/>
        </authorList>
    </citation>
    <scope>NUCLEOTIDE SEQUENCE [LARGE SCALE GENOMIC DNA]</scope>
    <source>
        <strain evidence="1 2">NRRL 53147</strain>
    </source>
</reference>
<dbReference type="InterPro" id="IPR031100">
    <property type="entry name" value="LOG_fam"/>
</dbReference>
<dbReference type="AlphaFoldDB" id="A0A8H5IIY6"/>
<accession>A0A8H5IIY6</accession>
<dbReference type="Gene3D" id="3.40.50.450">
    <property type="match status" value="1"/>
</dbReference>
<dbReference type="PANTHER" id="PTHR31223">
    <property type="entry name" value="LOG FAMILY PROTEIN YJL055W"/>
    <property type="match status" value="1"/>
</dbReference>
<evidence type="ECO:0000313" key="1">
    <source>
        <dbReference type="EMBL" id="KAF5535366.1"/>
    </source>
</evidence>
<dbReference type="Proteomes" id="UP000522262">
    <property type="component" value="Unassembled WGS sequence"/>
</dbReference>
<gene>
    <name evidence="1" type="ORF">FMEXI_10852</name>
</gene>
<dbReference type="EMBL" id="JAAOAM010000279">
    <property type="protein sequence ID" value="KAF5535366.1"/>
    <property type="molecule type" value="Genomic_DNA"/>
</dbReference>
<comment type="caution">
    <text evidence="1">The sequence shown here is derived from an EMBL/GenBank/DDBJ whole genome shotgun (WGS) entry which is preliminary data.</text>
</comment>
<dbReference type="NCBIfam" id="TIGR00730">
    <property type="entry name" value="Rossman fold protein, TIGR00730 family"/>
    <property type="match status" value="1"/>
</dbReference>
<evidence type="ECO:0000313" key="2">
    <source>
        <dbReference type="Proteomes" id="UP000522262"/>
    </source>
</evidence>
<sequence>MTRTHKPAVAIFGPTASGKTKLGIAVSKAFLGEVISVDSLQCYKPGSIVTAKPEHDEIQDIPHHLIDYLEADEEPDDFVSLAINKMKDITTRNKIPVLVGGSISLTTPLLQQALKHHYIILAIMLVPHPSSYPQLIETRSDSMVKQGLLAELKELKALEKTLLQGEPDFSRGVWKAIGYPEFHPYLDYDGTSDIRREILYHQGVAMMRASTLQYGSDQLEWLRHTLTPFLHKQKVASISLNVTDKESWTIEVEGPALSMANQFFHGSHIATSIPRKVSRPRVVCLFGGSSSGNGPSHVQAAKALGVELHRNNITLIYGGGTTGIMGVVASTLVELSGPSSVHGIVPAALAKFEEEATGQITDQSHMSKFGSRTVVRDMHTRKRVMIETVLNGAPGSGFVALSGGYGTMEELLEITTWYQLGIHNCGVCVLNVNGFYDGLLHWISKVSEKGFIGPKDANILKVASSAEGVVKCLEDKNLHSKSGSIEWI</sequence>
<dbReference type="SUPFAM" id="SSF52540">
    <property type="entry name" value="P-loop containing nucleoside triphosphate hydrolases"/>
    <property type="match status" value="1"/>
</dbReference>
<dbReference type="Gene3D" id="3.40.50.300">
    <property type="entry name" value="P-loop containing nucleotide triphosphate hydrolases"/>
    <property type="match status" value="1"/>
</dbReference>
<dbReference type="Pfam" id="PF03641">
    <property type="entry name" value="Lysine_decarbox"/>
    <property type="match status" value="1"/>
</dbReference>
<name>A0A8H5IIY6_9HYPO</name>
<dbReference type="Pfam" id="PF01715">
    <property type="entry name" value="IPPT"/>
    <property type="match status" value="2"/>
</dbReference>
<dbReference type="InterPro" id="IPR027417">
    <property type="entry name" value="P-loop_NTPase"/>
</dbReference>
<dbReference type="SUPFAM" id="SSF102405">
    <property type="entry name" value="MCP/YpsA-like"/>
    <property type="match status" value="1"/>
</dbReference>
<dbReference type="GO" id="GO:0016799">
    <property type="term" value="F:hydrolase activity, hydrolyzing N-glycosyl compounds"/>
    <property type="evidence" value="ECO:0007669"/>
    <property type="project" value="TreeGrafter"/>
</dbReference>
<dbReference type="PANTHER" id="PTHR31223:SF70">
    <property type="entry name" value="LOG FAMILY PROTEIN YJL055W"/>
    <property type="match status" value="1"/>
</dbReference>
<protein>
    <submittedName>
        <fullName evidence="1">Lysine decarboxylase</fullName>
    </submittedName>
</protein>
<dbReference type="GO" id="GO:0009691">
    <property type="term" value="P:cytokinin biosynthetic process"/>
    <property type="evidence" value="ECO:0007669"/>
    <property type="project" value="InterPro"/>
</dbReference>